<evidence type="ECO:0000313" key="3">
    <source>
        <dbReference type="Proteomes" id="UP001596410"/>
    </source>
</evidence>
<name>A0ABW2EFA1_9BACI</name>
<reference evidence="3" key="1">
    <citation type="journal article" date="2019" name="Int. J. Syst. Evol. Microbiol.">
        <title>The Global Catalogue of Microorganisms (GCM) 10K type strain sequencing project: providing services to taxonomists for standard genome sequencing and annotation.</title>
        <authorList>
            <consortium name="The Broad Institute Genomics Platform"/>
            <consortium name="The Broad Institute Genome Sequencing Center for Infectious Disease"/>
            <person name="Wu L."/>
            <person name="Ma J."/>
        </authorList>
    </citation>
    <scope>NUCLEOTIDE SEQUENCE [LARGE SCALE GENOMIC DNA]</scope>
    <source>
        <strain evidence="3">CGMCC 4.1621</strain>
    </source>
</reference>
<protein>
    <recommendedName>
        <fullName evidence="4">Lipoprotein</fullName>
    </recommendedName>
</protein>
<evidence type="ECO:0000313" key="2">
    <source>
        <dbReference type="EMBL" id="MFC7061008.1"/>
    </source>
</evidence>
<dbReference type="Proteomes" id="UP001596410">
    <property type="component" value="Unassembled WGS sequence"/>
</dbReference>
<comment type="caution">
    <text evidence="2">The sequence shown here is derived from an EMBL/GenBank/DDBJ whole genome shotgun (WGS) entry which is preliminary data.</text>
</comment>
<sequence>MRVIQGTIVLFILAFLAACGGQDEASKEQETKADEKTEEKVEEEPEAKKEEEPIDDELSEEELIAPYTDKLNELKIEPQGISTGEWNISMEDNILVVGADPSEQNLWDIFGVYDSGEMEPLVNWAKEVYVIVDELSNRIDKPWDLSISPACVAPYPKTLPNEDLMNWSGSCGYGIPVLEGTSKEDLTVILNYKVFGDNQEVREAEAQEPETEDVVNLTVTGQWYHPTSPNDYYEFHEDGSFAYKSDVSGFTGGTHTVSGSQVDLSLPDGSSLQGFVDGEAMEVGGLIFSKDQPAAEPVMEEAGTSESIVGTIWADVDDFSVTLDFYEDEFVLFQGMDYIYSSSGQDVLIRSGDVTLEGAIEGEVLYLYNPLDQSTSEYIKVN</sequence>
<organism evidence="2 3">
    <name type="scientific">Halobacillus seohaensis</name>
    <dbReference type="NCBI Taxonomy" id="447421"/>
    <lineage>
        <taxon>Bacteria</taxon>
        <taxon>Bacillati</taxon>
        <taxon>Bacillota</taxon>
        <taxon>Bacilli</taxon>
        <taxon>Bacillales</taxon>
        <taxon>Bacillaceae</taxon>
        <taxon>Halobacillus</taxon>
    </lineage>
</organism>
<keyword evidence="3" id="KW-1185">Reference proteome</keyword>
<feature type="region of interest" description="Disordered" evidence="1">
    <location>
        <begin position="23"/>
        <end position="61"/>
    </location>
</feature>
<gene>
    <name evidence="2" type="ORF">ACFQIC_03875</name>
</gene>
<dbReference type="PROSITE" id="PS51257">
    <property type="entry name" value="PROKAR_LIPOPROTEIN"/>
    <property type="match status" value="1"/>
</dbReference>
<proteinExistence type="predicted"/>
<feature type="compositionally biased region" description="Basic and acidic residues" evidence="1">
    <location>
        <begin position="24"/>
        <end position="39"/>
    </location>
</feature>
<dbReference type="RefSeq" id="WP_204708897.1">
    <property type="nucleotide sequence ID" value="NZ_JBHSZV010000011.1"/>
</dbReference>
<feature type="compositionally biased region" description="Acidic residues" evidence="1">
    <location>
        <begin position="52"/>
        <end position="61"/>
    </location>
</feature>
<evidence type="ECO:0008006" key="4">
    <source>
        <dbReference type="Google" id="ProtNLM"/>
    </source>
</evidence>
<dbReference type="EMBL" id="JBHSZV010000011">
    <property type="protein sequence ID" value="MFC7061008.1"/>
    <property type="molecule type" value="Genomic_DNA"/>
</dbReference>
<accession>A0ABW2EFA1</accession>
<evidence type="ECO:0000256" key="1">
    <source>
        <dbReference type="SAM" id="MobiDB-lite"/>
    </source>
</evidence>